<reference evidence="12 13" key="1">
    <citation type="submission" date="2020-11" db="EMBL/GenBank/DDBJ databases">
        <title>Fusibacter basophilias sp. nov.</title>
        <authorList>
            <person name="Qiu D."/>
        </authorList>
    </citation>
    <scope>NUCLEOTIDE SEQUENCE [LARGE SCALE GENOMIC DNA]</scope>
    <source>
        <strain evidence="12 13">Q10-2</strain>
    </source>
</reference>
<organism evidence="12 13">
    <name type="scientific">Fusibacter ferrireducens</name>
    <dbReference type="NCBI Taxonomy" id="2785058"/>
    <lineage>
        <taxon>Bacteria</taxon>
        <taxon>Bacillati</taxon>
        <taxon>Bacillota</taxon>
        <taxon>Clostridia</taxon>
        <taxon>Eubacteriales</taxon>
        <taxon>Eubacteriales Family XII. Incertae Sedis</taxon>
        <taxon>Fusibacter</taxon>
    </lineage>
</organism>
<evidence type="ECO:0000259" key="11">
    <source>
        <dbReference type="Pfam" id="PF02096"/>
    </source>
</evidence>
<evidence type="ECO:0000313" key="12">
    <source>
        <dbReference type="EMBL" id="MBF4695439.1"/>
    </source>
</evidence>
<feature type="transmembrane region" description="Helical" evidence="10">
    <location>
        <begin position="87"/>
        <end position="108"/>
    </location>
</feature>
<comment type="similarity">
    <text evidence="9">Belongs to the OXA1/ALB3/YidC family.</text>
</comment>
<proteinExistence type="inferred from homology"/>
<comment type="caution">
    <text evidence="12">The sequence shown here is derived from an EMBL/GenBank/DDBJ whole genome shotgun (WGS) entry which is preliminary data.</text>
</comment>
<evidence type="ECO:0000256" key="7">
    <source>
        <dbReference type="ARBA" id="ARBA00023136"/>
    </source>
</evidence>
<gene>
    <name evidence="12" type="ORF">ISU02_20275</name>
</gene>
<comment type="subcellular location">
    <subcellularLocation>
        <location evidence="1">Cell membrane</location>
        <topology evidence="1">Multi-pass membrane protein</topology>
    </subcellularLocation>
    <subcellularLocation>
        <location evidence="9">Membrane</location>
        <topology evidence="9">Multi-pass membrane protein</topology>
    </subcellularLocation>
</comment>
<accession>A0ABR9ZYA6</accession>
<keyword evidence="5" id="KW-0653">Protein transport</keyword>
<dbReference type="InterPro" id="IPR047196">
    <property type="entry name" value="YidC_ALB_C"/>
</dbReference>
<evidence type="ECO:0000256" key="8">
    <source>
        <dbReference type="ARBA" id="ARBA00023186"/>
    </source>
</evidence>
<evidence type="ECO:0000256" key="9">
    <source>
        <dbReference type="RuleBase" id="RU003945"/>
    </source>
</evidence>
<evidence type="ECO:0000313" key="13">
    <source>
        <dbReference type="Proteomes" id="UP000614200"/>
    </source>
</evidence>
<evidence type="ECO:0000256" key="3">
    <source>
        <dbReference type="ARBA" id="ARBA00022475"/>
    </source>
</evidence>
<dbReference type="Proteomes" id="UP000614200">
    <property type="component" value="Unassembled WGS sequence"/>
</dbReference>
<dbReference type="CDD" id="cd20070">
    <property type="entry name" value="5TM_YidC_Alb3"/>
    <property type="match status" value="1"/>
</dbReference>
<evidence type="ECO:0000256" key="2">
    <source>
        <dbReference type="ARBA" id="ARBA00022448"/>
    </source>
</evidence>
<feature type="transmembrane region" description="Helical" evidence="10">
    <location>
        <begin position="22"/>
        <end position="42"/>
    </location>
</feature>
<feature type="domain" description="Membrane insertase YidC/Oxa/ALB C-terminal" evidence="11">
    <location>
        <begin position="22"/>
        <end position="232"/>
    </location>
</feature>
<keyword evidence="2" id="KW-0813">Transport</keyword>
<name>A0ABR9ZYA6_9FIRM</name>
<evidence type="ECO:0000256" key="4">
    <source>
        <dbReference type="ARBA" id="ARBA00022692"/>
    </source>
</evidence>
<protein>
    <submittedName>
        <fullName evidence="12">YidC/Oxa1 family membrane protein insertase</fullName>
    </submittedName>
</protein>
<feature type="transmembrane region" description="Helical" evidence="10">
    <location>
        <begin position="192"/>
        <end position="218"/>
    </location>
</feature>
<dbReference type="EMBL" id="JADKNH010000016">
    <property type="protein sequence ID" value="MBF4695439.1"/>
    <property type="molecule type" value="Genomic_DNA"/>
</dbReference>
<sequence>MAIFAQFFGYLLGLIFNLVKDYGVAIIIFTLITKLILLPLTFKQLKSSKEMAAIQPKIKEIQDKYKGNQEKIQQLTMELYKEHNYNPLSGCLPILIQMPIIIGLFTALRQPELYVFSGNPELLVSATQDAFLWVPNLALPDLIGNVLPNGPEWLIALPGLLPITSAALTYFQMSTMNTAPAAEGAANTQMKVMQTVFPVMILFWGKSLSAGLILYWTIGNLFQIGQQYIMNRQVKGDA</sequence>
<dbReference type="InterPro" id="IPR001708">
    <property type="entry name" value="YidC/ALB3/OXA1/COX18"/>
</dbReference>
<dbReference type="PANTHER" id="PTHR12428">
    <property type="entry name" value="OXA1"/>
    <property type="match status" value="1"/>
</dbReference>
<keyword evidence="7 10" id="KW-0472">Membrane</keyword>
<dbReference type="Pfam" id="PF02096">
    <property type="entry name" value="60KD_IMP"/>
    <property type="match status" value="1"/>
</dbReference>
<keyword evidence="13" id="KW-1185">Reference proteome</keyword>
<keyword evidence="6 10" id="KW-1133">Transmembrane helix</keyword>
<evidence type="ECO:0000256" key="5">
    <source>
        <dbReference type="ARBA" id="ARBA00022927"/>
    </source>
</evidence>
<feature type="transmembrane region" description="Helical" evidence="10">
    <location>
        <begin position="153"/>
        <end position="171"/>
    </location>
</feature>
<dbReference type="InterPro" id="IPR028055">
    <property type="entry name" value="YidC/Oxa/ALB_C"/>
</dbReference>
<dbReference type="PANTHER" id="PTHR12428:SF65">
    <property type="entry name" value="CYTOCHROME C OXIDASE ASSEMBLY PROTEIN COX18, MITOCHONDRIAL"/>
    <property type="match status" value="1"/>
</dbReference>
<dbReference type="RefSeq" id="WP_194703678.1">
    <property type="nucleotide sequence ID" value="NZ_JADKNH010000016.1"/>
</dbReference>
<dbReference type="NCBIfam" id="TIGR03592">
    <property type="entry name" value="yidC_oxa1_cterm"/>
    <property type="match status" value="1"/>
</dbReference>
<evidence type="ECO:0000256" key="1">
    <source>
        <dbReference type="ARBA" id="ARBA00004651"/>
    </source>
</evidence>
<keyword evidence="8" id="KW-0143">Chaperone</keyword>
<evidence type="ECO:0000256" key="6">
    <source>
        <dbReference type="ARBA" id="ARBA00022989"/>
    </source>
</evidence>
<evidence type="ECO:0000256" key="10">
    <source>
        <dbReference type="SAM" id="Phobius"/>
    </source>
</evidence>
<keyword evidence="4 9" id="KW-0812">Transmembrane</keyword>
<keyword evidence="3" id="KW-1003">Cell membrane</keyword>